<keyword evidence="7" id="KW-1185">Reference proteome</keyword>
<dbReference type="CDD" id="cd02205">
    <property type="entry name" value="CBS_pair_SF"/>
    <property type="match status" value="2"/>
</dbReference>
<feature type="domain" description="CBS" evidence="5">
    <location>
        <begin position="73"/>
        <end position="138"/>
    </location>
</feature>
<keyword evidence="6" id="KW-0418">Kinase</keyword>
<keyword evidence="6" id="KW-0808">Transferase</keyword>
<dbReference type="PANTHER" id="PTHR13780:SF36">
    <property type="entry name" value="CBS DOMAIN-CONTAINING PROTEIN"/>
    <property type="match status" value="1"/>
</dbReference>
<gene>
    <name evidence="6" type="ORF">STAS_12618</name>
</gene>
<feature type="region of interest" description="Disordered" evidence="4">
    <location>
        <begin position="1"/>
        <end position="36"/>
    </location>
</feature>
<dbReference type="InterPro" id="IPR000644">
    <property type="entry name" value="CBS_dom"/>
</dbReference>
<evidence type="ECO:0000259" key="5">
    <source>
        <dbReference type="PROSITE" id="PS51371"/>
    </source>
</evidence>
<reference evidence="7" key="1">
    <citation type="journal article" date="2019" name="Curr. Biol.">
        <title>Genome Sequence of Striga asiatica Provides Insight into the Evolution of Plant Parasitism.</title>
        <authorList>
            <person name="Yoshida S."/>
            <person name="Kim S."/>
            <person name="Wafula E.K."/>
            <person name="Tanskanen J."/>
            <person name="Kim Y.M."/>
            <person name="Honaas L."/>
            <person name="Yang Z."/>
            <person name="Spallek T."/>
            <person name="Conn C.E."/>
            <person name="Ichihashi Y."/>
            <person name="Cheong K."/>
            <person name="Cui S."/>
            <person name="Der J.P."/>
            <person name="Gundlach H."/>
            <person name="Jiao Y."/>
            <person name="Hori C."/>
            <person name="Ishida J.K."/>
            <person name="Kasahara H."/>
            <person name="Kiba T."/>
            <person name="Kim M.S."/>
            <person name="Koo N."/>
            <person name="Laohavisit A."/>
            <person name="Lee Y.H."/>
            <person name="Lumba S."/>
            <person name="McCourt P."/>
            <person name="Mortimer J.C."/>
            <person name="Mutuku J.M."/>
            <person name="Nomura T."/>
            <person name="Sasaki-Sekimoto Y."/>
            <person name="Seto Y."/>
            <person name="Wang Y."/>
            <person name="Wakatake T."/>
            <person name="Sakakibara H."/>
            <person name="Demura T."/>
            <person name="Yamaguchi S."/>
            <person name="Yoneyama K."/>
            <person name="Manabe R.I."/>
            <person name="Nelson D.C."/>
            <person name="Schulman A.H."/>
            <person name="Timko M.P."/>
            <person name="dePamphilis C.W."/>
            <person name="Choi D."/>
            <person name="Shirasu K."/>
        </authorList>
    </citation>
    <scope>NUCLEOTIDE SEQUENCE [LARGE SCALE GENOMIC DNA]</scope>
    <source>
        <strain evidence="7">cv. UVA1</strain>
    </source>
</reference>
<evidence type="ECO:0000256" key="3">
    <source>
        <dbReference type="PROSITE-ProRule" id="PRU00703"/>
    </source>
</evidence>
<dbReference type="EMBL" id="BKCP01005128">
    <property type="protein sequence ID" value="GER36293.1"/>
    <property type="molecule type" value="Genomic_DNA"/>
</dbReference>
<organism evidence="6 7">
    <name type="scientific">Striga asiatica</name>
    <name type="common">Asiatic witchweed</name>
    <name type="synonym">Buchnera asiatica</name>
    <dbReference type="NCBI Taxonomy" id="4170"/>
    <lineage>
        <taxon>Eukaryota</taxon>
        <taxon>Viridiplantae</taxon>
        <taxon>Streptophyta</taxon>
        <taxon>Embryophyta</taxon>
        <taxon>Tracheophyta</taxon>
        <taxon>Spermatophyta</taxon>
        <taxon>Magnoliopsida</taxon>
        <taxon>eudicotyledons</taxon>
        <taxon>Gunneridae</taxon>
        <taxon>Pentapetalae</taxon>
        <taxon>asterids</taxon>
        <taxon>lamiids</taxon>
        <taxon>Lamiales</taxon>
        <taxon>Orobanchaceae</taxon>
        <taxon>Buchnereae</taxon>
        <taxon>Striga</taxon>
    </lineage>
</organism>
<accession>A0A5A7PTW8</accession>
<dbReference type="SMART" id="SM00116">
    <property type="entry name" value="CBS"/>
    <property type="match status" value="4"/>
</dbReference>
<evidence type="ECO:0000256" key="4">
    <source>
        <dbReference type="SAM" id="MobiDB-lite"/>
    </source>
</evidence>
<feature type="domain" description="CBS" evidence="5">
    <location>
        <begin position="300"/>
        <end position="359"/>
    </location>
</feature>
<dbReference type="AlphaFoldDB" id="A0A5A7PTW8"/>
<protein>
    <submittedName>
        <fullName evidence="6">AMP-activated protein kinase</fullName>
    </submittedName>
</protein>
<dbReference type="GO" id="GO:0016301">
    <property type="term" value="F:kinase activity"/>
    <property type="evidence" value="ECO:0007669"/>
    <property type="project" value="UniProtKB-KW"/>
</dbReference>
<name>A0A5A7PTW8_STRAF</name>
<keyword evidence="2 3" id="KW-0129">CBS domain</keyword>
<evidence type="ECO:0000313" key="6">
    <source>
        <dbReference type="EMBL" id="GER36293.1"/>
    </source>
</evidence>
<dbReference type="SUPFAM" id="SSF54631">
    <property type="entry name" value="CBS-domain pair"/>
    <property type="match status" value="2"/>
</dbReference>
<keyword evidence="1" id="KW-0677">Repeat</keyword>
<dbReference type="Pfam" id="PF00571">
    <property type="entry name" value="CBS"/>
    <property type="match status" value="3"/>
</dbReference>
<dbReference type="Proteomes" id="UP000325081">
    <property type="component" value="Unassembled WGS sequence"/>
</dbReference>
<dbReference type="Gene3D" id="3.10.580.10">
    <property type="entry name" value="CBS-domain"/>
    <property type="match status" value="2"/>
</dbReference>
<evidence type="ECO:0000313" key="7">
    <source>
        <dbReference type="Proteomes" id="UP000325081"/>
    </source>
</evidence>
<proteinExistence type="predicted"/>
<evidence type="ECO:0000256" key="2">
    <source>
        <dbReference type="ARBA" id="ARBA00023122"/>
    </source>
</evidence>
<dbReference type="OrthoDB" id="449052at2759"/>
<comment type="caution">
    <text evidence="6">The sequence shown here is derived from an EMBL/GenBank/DDBJ whole genome shotgun (WGS) entry which is preliminary data.</text>
</comment>
<evidence type="ECO:0000256" key="1">
    <source>
        <dbReference type="ARBA" id="ARBA00022737"/>
    </source>
</evidence>
<dbReference type="InterPro" id="IPR046342">
    <property type="entry name" value="CBS_dom_sf"/>
</dbReference>
<feature type="domain" description="CBS" evidence="5">
    <location>
        <begin position="219"/>
        <end position="279"/>
    </location>
</feature>
<sequence>MHRGAADQENGERERRKRGEMVAEEGETPRSPEAKLGMQVEDLWDVQEPQLSPTEKLNACFESIPVSAFPPAPSSQVIEIRSDTSLDEAVKLLARHKVLSAPVVDVNAPDDASWIDRYIGVVEFAGIVVWILHQVGDISGTFRWAPFLALQKANSFLTMLLLLSKYRMKSVPVVDLGEAKIDNIITQSAVIHMLEECAGLHWFESWGSKRLFELGLPLMKSRHIIKVNEDEPVLQAFKLMRQNGVGGVPVVANGGNKAIGNISIRDIQFLLMAPEIYKEYRSITAKNFLAAVRRHLEEQQNESPLVTCMKDDTLKQVIIKLDSMKIHRIYVVDESGNLEGVITLRDIISKLVHEPRGYFGDFFDGVLPLPANSRV</sequence>
<dbReference type="PANTHER" id="PTHR13780">
    <property type="entry name" value="AMP-ACTIVATED PROTEIN KINASE, GAMMA REGULATORY SUBUNIT"/>
    <property type="match status" value="1"/>
</dbReference>
<feature type="compositionally biased region" description="Basic and acidic residues" evidence="4">
    <location>
        <begin position="1"/>
        <end position="33"/>
    </location>
</feature>
<dbReference type="PROSITE" id="PS51371">
    <property type="entry name" value="CBS"/>
    <property type="match status" value="3"/>
</dbReference>
<dbReference type="InterPro" id="IPR050511">
    <property type="entry name" value="AMPK_gamma/SDS23_families"/>
</dbReference>